<dbReference type="AlphaFoldDB" id="A0A9J7EPV7"/>
<evidence type="ECO:0000313" key="2">
    <source>
        <dbReference type="Proteomes" id="UP000301870"/>
    </source>
</evidence>
<protein>
    <submittedName>
        <fullName evidence="3">Uncharacterized protein LOC111363091</fullName>
    </submittedName>
</protein>
<name>A0A9J7EPV7_SPOLT</name>
<feature type="signal peptide" evidence="1">
    <location>
        <begin position="1"/>
        <end position="19"/>
    </location>
</feature>
<accession>A0A9J7EPV7</accession>
<reference evidence="3" key="1">
    <citation type="submission" date="2025-08" db="UniProtKB">
        <authorList>
            <consortium name="RefSeq"/>
        </authorList>
    </citation>
    <scope>IDENTIFICATION</scope>
    <source>
        <strain evidence="3">Ishihara</strain>
        <tissue evidence="3">Whole body</tissue>
    </source>
</reference>
<proteinExistence type="predicted"/>
<organism evidence="2 3">
    <name type="scientific">Spodoptera litura</name>
    <name type="common">Asian cotton leafworm</name>
    <dbReference type="NCBI Taxonomy" id="69820"/>
    <lineage>
        <taxon>Eukaryota</taxon>
        <taxon>Metazoa</taxon>
        <taxon>Ecdysozoa</taxon>
        <taxon>Arthropoda</taxon>
        <taxon>Hexapoda</taxon>
        <taxon>Insecta</taxon>
        <taxon>Pterygota</taxon>
        <taxon>Neoptera</taxon>
        <taxon>Endopterygota</taxon>
        <taxon>Lepidoptera</taxon>
        <taxon>Glossata</taxon>
        <taxon>Ditrysia</taxon>
        <taxon>Noctuoidea</taxon>
        <taxon>Noctuidae</taxon>
        <taxon>Amphipyrinae</taxon>
        <taxon>Spodoptera</taxon>
    </lineage>
</organism>
<gene>
    <name evidence="3" type="primary">LOC111363091</name>
</gene>
<keyword evidence="2" id="KW-1185">Reference proteome</keyword>
<evidence type="ECO:0000256" key="1">
    <source>
        <dbReference type="SAM" id="SignalP"/>
    </source>
</evidence>
<sequence length="168" mass="19066">MRWIILVSLCLVLAALADGKREKNDDGSTSYRDLLKRLIEVAGKQSHTGWLNVNYKSSPSSSKSRVHNLGDLSFRYIANVSPPQSEDPKDYLVQRMLELAAEHHGRGSLQISYRQSPGSAKKSRVHNLGVIIDEEKLEQVNEFLYLGSLFMRDEKYDGDIERKSLTEN</sequence>
<dbReference type="Proteomes" id="UP000301870">
    <property type="component" value="Unplaced"/>
</dbReference>
<dbReference type="RefSeq" id="XP_022835655.1">
    <property type="nucleotide sequence ID" value="XM_022979887.1"/>
</dbReference>
<feature type="chain" id="PRO_5039938781" evidence="1">
    <location>
        <begin position="20"/>
        <end position="168"/>
    </location>
</feature>
<dbReference type="KEGG" id="sliu:111363091"/>
<dbReference type="GeneID" id="111363091"/>
<dbReference type="OrthoDB" id="425681at2759"/>
<keyword evidence="1" id="KW-0732">Signal</keyword>
<evidence type="ECO:0000313" key="3">
    <source>
        <dbReference type="RefSeq" id="XP_022835655.1"/>
    </source>
</evidence>